<dbReference type="Gene3D" id="3.40.960.10">
    <property type="entry name" value="VSR Endonuclease"/>
    <property type="match status" value="1"/>
</dbReference>
<dbReference type="CDD" id="cd00221">
    <property type="entry name" value="Vsr"/>
    <property type="match status" value="1"/>
</dbReference>
<dbReference type="GO" id="GO:0004519">
    <property type="term" value="F:endonuclease activity"/>
    <property type="evidence" value="ECO:0007669"/>
    <property type="project" value="UniProtKB-KW"/>
</dbReference>
<dbReference type="InterPro" id="IPR004603">
    <property type="entry name" value="DNA_mismatch_endonuc_vsr"/>
</dbReference>
<dbReference type="SUPFAM" id="SSF52980">
    <property type="entry name" value="Restriction endonuclease-like"/>
    <property type="match status" value="1"/>
</dbReference>
<name>A0AA40ZTV7_9BACT</name>
<reference evidence="7 8" key="1">
    <citation type="journal article" date="2021" name="Sci. Rep.">
        <title>The distribution of antibiotic resistance genes in chicken gut microbiota commensals.</title>
        <authorList>
            <person name="Juricova H."/>
            <person name="Matiasovicova J."/>
            <person name="Kubasova T."/>
            <person name="Cejkova D."/>
            <person name="Rychlik I."/>
        </authorList>
    </citation>
    <scope>NUCLEOTIDE SEQUENCE [LARGE SCALE GENOMIC DNA]</scope>
    <source>
        <strain evidence="7 8">An421</strain>
    </source>
</reference>
<evidence type="ECO:0000256" key="1">
    <source>
        <dbReference type="ARBA" id="ARBA00022722"/>
    </source>
</evidence>
<gene>
    <name evidence="7" type="primary">vsr</name>
    <name evidence="7" type="ORF">H6D15_10130</name>
</gene>
<proteinExistence type="inferred from homology"/>
<evidence type="ECO:0000256" key="2">
    <source>
        <dbReference type="ARBA" id="ARBA00022759"/>
    </source>
</evidence>
<evidence type="ECO:0000256" key="3">
    <source>
        <dbReference type="ARBA" id="ARBA00022763"/>
    </source>
</evidence>
<keyword evidence="2 7" id="KW-0255">Endonuclease</keyword>
<protein>
    <submittedName>
        <fullName evidence="7">DNA mismatch endonuclease Vsr</fullName>
    </submittedName>
</protein>
<dbReference type="GO" id="GO:0006298">
    <property type="term" value="P:mismatch repair"/>
    <property type="evidence" value="ECO:0007669"/>
    <property type="project" value="InterPro"/>
</dbReference>
<dbReference type="AlphaFoldDB" id="A0AA40ZTV7"/>
<keyword evidence="8" id="KW-1185">Reference proteome</keyword>
<sequence length="194" mass="23085">MADKLTPEQRHKCMSSIRSRNTKPEVLVRRFLFANGLRFRINVRRLPGTPDIVLRKYRTVIFVNGCFWHGHEGCRYFVLPKTRTDFWQAKIERNRERDLAERLQLRRMGWHVIQVWECQLKPKNRELTLKSIVHTLNQIFLQDYSIRQAKPYTEQEEGSGMGMAAEAESEYCYQTTTPNKTNTKKDITDKYETL</sequence>
<accession>A0AA40ZTV7</accession>
<evidence type="ECO:0000313" key="7">
    <source>
        <dbReference type="EMBL" id="MBM6857951.1"/>
    </source>
</evidence>
<comment type="similarity">
    <text evidence="6">Belongs to the Vsr family.</text>
</comment>
<dbReference type="GO" id="GO:0016787">
    <property type="term" value="F:hydrolase activity"/>
    <property type="evidence" value="ECO:0007669"/>
    <property type="project" value="UniProtKB-KW"/>
</dbReference>
<evidence type="ECO:0000256" key="4">
    <source>
        <dbReference type="ARBA" id="ARBA00022801"/>
    </source>
</evidence>
<dbReference type="InterPro" id="IPR011335">
    <property type="entry name" value="Restrct_endonuc-II-like"/>
</dbReference>
<dbReference type="EMBL" id="JACJMO010000015">
    <property type="protein sequence ID" value="MBM6857951.1"/>
    <property type="molecule type" value="Genomic_DNA"/>
</dbReference>
<dbReference type="RefSeq" id="WP_083610532.1">
    <property type="nucleotide sequence ID" value="NZ_JAAZTS010000015.1"/>
</dbReference>
<dbReference type="NCBIfam" id="TIGR00632">
    <property type="entry name" value="vsr"/>
    <property type="match status" value="1"/>
</dbReference>
<keyword evidence="3" id="KW-0227">DNA damage</keyword>
<dbReference type="Proteomes" id="UP000698924">
    <property type="component" value="Unassembled WGS sequence"/>
</dbReference>
<comment type="caution">
    <text evidence="7">The sequence shown here is derived from an EMBL/GenBank/DDBJ whole genome shotgun (WGS) entry which is preliminary data.</text>
</comment>
<keyword evidence="5" id="KW-0234">DNA repair</keyword>
<organism evidence="7 8">
    <name type="scientific">Caecibacteroides pullorum</name>
    <dbReference type="NCBI Taxonomy" id="2725562"/>
    <lineage>
        <taxon>Bacteria</taxon>
        <taxon>Pseudomonadati</taxon>
        <taxon>Bacteroidota</taxon>
        <taxon>Bacteroidia</taxon>
        <taxon>Bacteroidales</taxon>
        <taxon>Bacteroidaceae</taxon>
        <taxon>Caecibacteroides</taxon>
    </lineage>
</organism>
<dbReference type="Pfam" id="PF03852">
    <property type="entry name" value="Vsr"/>
    <property type="match status" value="1"/>
</dbReference>
<evidence type="ECO:0000256" key="5">
    <source>
        <dbReference type="ARBA" id="ARBA00023204"/>
    </source>
</evidence>
<keyword evidence="4" id="KW-0378">Hydrolase</keyword>
<evidence type="ECO:0000256" key="6">
    <source>
        <dbReference type="ARBA" id="ARBA00029466"/>
    </source>
</evidence>
<keyword evidence="1" id="KW-0540">Nuclease</keyword>
<evidence type="ECO:0000313" key="8">
    <source>
        <dbReference type="Proteomes" id="UP000698924"/>
    </source>
</evidence>